<dbReference type="AlphaFoldDB" id="A0AA36GSI8"/>
<keyword evidence="3" id="KW-1185">Reference proteome</keyword>
<dbReference type="EMBL" id="CATQJL010000223">
    <property type="protein sequence ID" value="CAJ0597541.1"/>
    <property type="molecule type" value="Genomic_DNA"/>
</dbReference>
<reference evidence="2" key="1">
    <citation type="submission" date="2023-07" db="EMBL/GenBank/DDBJ databases">
        <authorList>
            <consortium name="CYATHOMIX"/>
        </authorList>
    </citation>
    <scope>NUCLEOTIDE SEQUENCE</scope>
    <source>
        <strain evidence="2">N/A</strain>
    </source>
</reference>
<protein>
    <submittedName>
        <fullName evidence="2">Uncharacterized protein</fullName>
    </submittedName>
</protein>
<evidence type="ECO:0000313" key="3">
    <source>
        <dbReference type="Proteomes" id="UP001176961"/>
    </source>
</evidence>
<gene>
    <name evidence="2" type="ORF">CYNAS_LOCUS9524</name>
</gene>
<sequence length="111" mass="12696">MRYISPRKTICVLDFKRLRFLVNGVLQAHFDNPARSHVYLQHVCASNEAPWRKNKPSSRTPPSRTSPSRTSSSRTTSSRTRTSFRAWTRTRALSSFLSKAPNLGNTLEFVI</sequence>
<comment type="caution">
    <text evidence="2">The sequence shown here is derived from an EMBL/GenBank/DDBJ whole genome shotgun (WGS) entry which is preliminary data.</text>
</comment>
<feature type="region of interest" description="Disordered" evidence="1">
    <location>
        <begin position="50"/>
        <end position="84"/>
    </location>
</feature>
<feature type="compositionally biased region" description="Low complexity" evidence="1">
    <location>
        <begin position="57"/>
        <end position="84"/>
    </location>
</feature>
<proteinExistence type="predicted"/>
<evidence type="ECO:0000313" key="2">
    <source>
        <dbReference type="EMBL" id="CAJ0597541.1"/>
    </source>
</evidence>
<name>A0AA36GSI8_CYLNA</name>
<organism evidence="2 3">
    <name type="scientific">Cylicocyclus nassatus</name>
    <name type="common">Nematode worm</name>
    <dbReference type="NCBI Taxonomy" id="53992"/>
    <lineage>
        <taxon>Eukaryota</taxon>
        <taxon>Metazoa</taxon>
        <taxon>Ecdysozoa</taxon>
        <taxon>Nematoda</taxon>
        <taxon>Chromadorea</taxon>
        <taxon>Rhabditida</taxon>
        <taxon>Rhabditina</taxon>
        <taxon>Rhabditomorpha</taxon>
        <taxon>Strongyloidea</taxon>
        <taxon>Strongylidae</taxon>
        <taxon>Cylicocyclus</taxon>
    </lineage>
</organism>
<evidence type="ECO:0000256" key="1">
    <source>
        <dbReference type="SAM" id="MobiDB-lite"/>
    </source>
</evidence>
<accession>A0AA36GSI8</accession>
<dbReference type="Proteomes" id="UP001176961">
    <property type="component" value="Unassembled WGS sequence"/>
</dbReference>